<evidence type="ECO:0000256" key="1">
    <source>
        <dbReference type="SAM" id="MobiDB-lite"/>
    </source>
</evidence>
<dbReference type="AlphaFoldDB" id="A0A7Y5EJ99"/>
<evidence type="ECO:0000256" key="2">
    <source>
        <dbReference type="SAM" id="SignalP"/>
    </source>
</evidence>
<gene>
    <name evidence="4" type="ORF">HRH59_13495</name>
</gene>
<feature type="domain" description="EF-hand" evidence="3">
    <location>
        <begin position="56"/>
        <end position="74"/>
    </location>
</feature>
<feature type="region of interest" description="Disordered" evidence="1">
    <location>
        <begin position="78"/>
        <end position="127"/>
    </location>
</feature>
<organism evidence="4 5">
    <name type="scientific">Rheinheimera lutimaris</name>
    <dbReference type="NCBI Taxonomy" id="2740584"/>
    <lineage>
        <taxon>Bacteria</taxon>
        <taxon>Pseudomonadati</taxon>
        <taxon>Pseudomonadota</taxon>
        <taxon>Gammaproteobacteria</taxon>
        <taxon>Chromatiales</taxon>
        <taxon>Chromatiaceae</taxon>
        <taxon>Rheinheimera</taxon>
    </lineage>
</organism>
<protein>
    <recommendedName>
        <fullName evidence="3">EF-hand domain-containing protein</fullName>
    </recommendedName>
</protein>
<evidence type="ECO:0000313" key="4">
    <source>
        <dbReference type="EMBL" id="NRQ43562.1"/>
    </source>
</evidence>
<sequence>MNKQHLYTTLFLALSSAYLSACSSQAGADRLQLDEAQQQQLSAERAGHLRQTHVRFNALDKDEDGYISRVEFSRSGDSAFSRMDTNKDGVLSAADPKPAPRGEDTRSEQTRAEQSQQQAQNPPPRRERLLQMPTTHSVAGMLAMYDSNKDGRVSRAEYEQGRAAQFAGVDTNRDGALSYDEYVSEFADRLDQQISRTVTERTALSK</sequence>
<evidence type="ECO:0000259" key="3">
    <source>
        <dbReference type="Pfam" id="PF13202"/>
    </source>
</evidence>
<dbReference type="Proteomes" id="UP000523161">
    <property type="component" value="Unassembled WGS sequence"/>
</dbReference>
<reference evidence="4 5" key="1">
    <citation type="submission" date="2020-06" db="EMBL/GenBank/DDBJ databases">
        <title>Rheinheimera sp. nov., a marine bacterium isolated from coastal.</title>
        <authorList>
            <person name="Yu Q."/>
            <person name="Qi Y."/>
            <person name="Pu J."/>
        </authorList>
    </citation>
    <scope>NUCLEOTIDE SEQUENCE [LARGE SCALE GENOMIC DNA]</scope>
    <source>
        <strain evidence="4 5">YQF-2</strain>
    </source>
</reference>
<keyword evidence="5" id="KW-1185">Reference proteome</keyword>
<feature type="domain" description="EF-hand" evidence="3">
    <location>
        <begin position="79"/>
        <end position="93"/>
    </location>
</feature>
<dbReference type="InterPro" id="IPR002048">
    <property type="entry name" value="EF_hand_dom"/>
</dbReference>
<dbReference type="RefSeq" id="WP_173501802.1">
    <property type="nucleotide sequence ID" value="NZ_JABSOD010000014.1"/>
</dbReference>
<accession>A0A7Y5EJ99</accession>
<dbReference type="SUPFAM" id="SSF47473">
    <property type="entry name" value="EF-hand"/>
    <property type="match status" value="1"/>
</dbReference>
<evidence type="ECO:0000313" key="5">
    <source>
        <dbReference type="Proteomes" id="UP000523161"/>
    </source>
</evidence>
<dbReference type="GO" id="GO:0005509">
    <property type="term" value="F:calcium ion binding"/>
    <property type="evidence" value="ECO:0007669"/>
    <property type="project" value="InterPro"/>
</dbReference>
<feature type="signal peptide" evidence="2">
    <location>
        <begin position="1"/>
        <end position="21"/>
    </location>
</feature>
<feature type="domain" description="EF-hand" evidence="3">
    <location>
        <begin position="166"/>
        <end position="182"/>
    </location>
</feature>
<feature type="compositionally biased region" description="Basic and acidic residues" evidence="1">
    <location>
        <begin position="98"/>
        <end position="111"/>
    </location>
</feature>
<feature type="chain" id="PRO_5031436337" description="EF-hand domain-containing protein" evidence="2">
    <location>
        <begin position="22"/>
        <end position="206"/>
    </location>
</feature>
<dbReference type="EMBL" id="JABSOD010000014">
    <property type="protein sequence ID" value="NRQ43562.1"/>
    <property type="molecule type" value="Genomic_DNA"/>
</dbReference>
<comment type="caution">
    <text evidence="4">The sequence shown here is derived from an EMBL/GenBank/DDBJ whole genome shotgun (WGS) entry which is preliminary data.</text>
</comment>
<name>A0A7Y5EJ99_9GAMM</name>
<feature type="domain" description="EF-hand" evidence="3">
    <location>
        <begin position="142"/>
        <end position="160"/>
    </location>
</feature>
<proteinExistence type="predicted"/>
<dbReference type="Pfam" id="PF13202">
    <property type="entry name" value="EF-hand_5"/>
    <property type="match status" value="4"/>
</dbReference>
<dbReference type="InterPro" id="IPR018247">
    <property type="entry name" value="EF_Hand_1_Ca_BS"/>
</dbReference>
<keyword evidence="2" id="KW-0732">Signal</keyword>
<dbReference type="InterPro" id="IPR011992">
    <property type="entry name" value="EF-hand-dom_pair"/>
</dbReference>
<dbReference type="Gene3D" id="1.10.238.10">
    <property type="entry name" value="EF-hand"/>
    <property type="match status" value="2"/>
</dbReference>
<dbReference type="PROSITE" id="PS00018">
    <property type="entry name" value="EF_HAND_1"/>
    <property type="match status" value="3"/>
</dbReference>